<proteinExistence type="inferred from homology"/>
<evidence type="ECO:0000256" key="5">
    <source>
        <dbReference type="ARBA" id="ARBA00022691"/>
    </source>
</evidence>
<comment type="similarity">
    <text evidence="8 9">Belongs to the autoinducer synthase family.</text>
</comment>
<dbReference type="PRINTS" id="PR01549">
    <property type="entry name" value="AUTOINDCRSYN"/>
</dbReference>
<evidence type="ECO:0000256" key="2">
    <source>
        <dbReference type="ARBA" id="ARBA00018768"/>
    </source>
</evidence>
<dbReference type="Proteomes" id="UP001164712">
    <property type="component" value="Chromosome"/>
</dbReference>
<organism evidence="10 11">
    <name type="scientific">Rouxiella chamberiensis</name>
    <dbReference type="NCBI Taxonomy" id="1513468"/>
    <lineage>
        <taxon>Bacteria</taxon>
        <taxon>Pseudomonadati</taxon>
        <taxon>Pseudomonadota</taxon>
        <taxon>Gammaproteobacteria</taxon>
        <taxon>Enterobacterales</taxon>
        <taxon>Yersiniaceae</taxon>
        <taxon>Rouxiella</taxon>
    </lineage>
</organism>
<keyword evidence="4 9" id="KW-0808">Transferase</keyword>
<dbReference type="Gene3D" id="3.40.630.30">
    <property type="match status" value="1"/>
</dbReference>
<sequence>MEFDAYDNEHTTYIMGVCNEQVVCSLRLIETRYPTMIIGTFLPFFEKIDLPEGNFIEASRFFVDKNKIKAFELIRQPVTSMLYLAVINYCLSMRYKGIYAIVSHAMYTIIKRSGWEISIIEQGISEKRQRVYLVHLPVDCKNQHVLFDGIHGKSQMDTPDFIGWPLAFASQRDRLDKL</sequence>
<reference evidence="10" key="1">
    <citation type="submission" date="2022-12" db="EMBL/GenBank/DDBJ databases">
        <title>Complete genome sequence of an Australian strain of Rouxiella badensis DAR84756 and resolution of the R. badensis DSM100043 and R. chamberiensis DSM28324 genomes.</title>
        <authorList>
            <person name="Paul S."/>
            <person name="Anderson P.J."/>
            <person name="Maynard G."/>
            <person name="Dyall-Smith M."/>
            <person name="Kudinha T."/>
        </authorList>
    </citation>
    <scope>NUCLEOTIDE SEQUENCE</scope>
    <source>
        <strain evidence="10">DSM 28324</strain>
    </source>
</reference>
<protein>
    <recommendedName>
        <fullName evidence="2 9">Acyl-homoserine-lactone synthase</fullName>
        <ecNumber evidence="1 9">2.3.1.184</ecNumber>
    </recommendedName>
    <alternativeName>
        <fullName evidence="9">Autoinducer synthesis protein</fullName>
    </alternativeName>
</protein>
<dbReference type="EMBL" id="CP114058">
    <property type="protein sequence ID" value="WAT01822.1"/>
    <property type="molecule type" value="Genomic_DNA"/>
</dbReference>
<comment type="catalytic activity">
    <reaction evidence="7 9">
        <text>a fatty acyl-[ACP] + S-adenosyl-L-methionine = an N-acyl-L-homoserine lactone + S-methyl-5'-thioadenosine + holo-[ACP] + H(+)</text>
        <dbReference type="Rhea" id="RHEA:10096"/>
        <dbReference type="Rhea" id="RHEA-COMP:9685"/>
        <dbReference type="Rhea" id="RHEA-COMP:14125"/>
        <dbReference type="ChEBI" id="CHEBI:15378"/>
        <dbReference type="ChEBI" id="CHEBI:17509"/>
        <dbReference type="ChEBI" id="CHEBI:55474"/>
        <dbReference type="ChEBI" id="CHEBI:59789"/>
        <dbReference type="ChEBI" id="CHEBI:64479"/>
        <dbReference type="ChEBI" id="CHEBI:138651"/>
        <dbReference type="EC" id="2.3.1.184"/>
    </reaction>
</comment>
<dbReference type="RefSeq" id="WP_269128105.1">
    <property type="nucleotide sequence ID" value="NZ_CP114058.1"/>
</dbReference>
<evidence type="ECO:0000256" key="9">
    <source>
        <dbReference type="RuleBase" id="RU361135"/>
    </source>
</evidence>
<dbReference type="EC" id="2.3.1.184" evidence="1 9"/>
<evidence type="ECO:0000256" key="4">
    <source>
        <dbReference type="ARBA" id="ARBA00022679"/>
    </source>
</evidence>
<evidence type="ECO:0000313" key="11">
    <source>
        <dbReference type="Proteomes" id="UP001164712"/>
    </source>
</evidence>
<evidence type="ECO:0000256" key="1">
    <source>
        <dbReference type="ARBA" id="ARBA00012340"/>
    </source>
</evidence>
<keyword evidence="3 8" id="KW-0673">Quorum sensing</keyword>
<evidence type="ECO:0000256" key="7">
    <source>
        <dbReference type="ARBA" id="ARBA00048576"/>
    </source>
</evidence>
<dbReference type="InterPro" id="IPR016181">
    <property type="entry name" value="Acyl_CoA_acyltransferase"/>
</dbReference>
<evidence type="ECO:0000313" key="10">
    <source>
        <dbReference type="EMBL" id="WAT01822.1"/>
    </source>
</evidence>
<dbReference type="PANTHER" id="PTHR39322">
    <property type="entry name" value="ACYL-HOMOSERINE-LACTONE SYNTHASE"/>
    <property type="match status" value="1"/>
</dbReference>
<evidence type="ECO:0000256" key="3">
    <source>
        <dbReference type="ARBA" id="ARBA00022654"/>
    </source>
</evidence>
<dbReference type="PANTHER" id="PTHR39322:SF1">
    <property type="entry name" value="ISOVALERYL-HOMOSERINE LACTONE SYNTHASE"/>
    <property type="match status" value="1"/>
</dbReference>
<name>A0ABY7HQZ7_9GAMM</name>
<keyword evidence="6 8" id="KW-0071">Autoinducer synthesis</keyword>
<dbReference type="PROSITE" id="PS51187">
    <property type="entry name" value="AUTOINDUCER_SYNTH_2"/>
    <property type="match status" value="1"/>
</dbReference>
<dbReference type="InterPro" id="IPR001690">
    <property type="entry name" value="Autoind_synthase"/>
</dbReference>
<gene>
    <name evidence="10" type="ORF">O1V66_03680</name>
</gene>
<keyword evidence="5 9" id="KW-0949">S-adenosyl-L-methionine</keyword>
<evidence type="ECO:0000256" key="6">
    <source>
        <dbReference type="ARBA" id="ARBA00022929"/>
    </source>
</evidence>
<keyword evidence="11" id="KW-1185">Reference proteome</keyword>
<evidence type="ECO:0000256" key="8">
    <source>
        <dbReference type="PROSITE-ProRule" id="PRU00533"/>
    </source>
</evidence>
<dbReference type="SUPFAM" id="SSF55729">
    <property type="entry name" value="Acyl-CoA N-acyltransferases (Nat)"/>
    <property type="match status" value="1"/>
</dbReference>
<dbReference type="Pfam" id="PF00765">
    <property type="entry name" value="Autoind_synth"/>
    <property type="match status" value="1"/>
</dbReference>
<accession>A0ABY7HQZ7</accession>